<dbReference type="eggNOG" id="ENOG5033459">
    <property type="taxonomic scope" value="Bacteria"/>
</dbReference>
<dbReference type="Proteomes" id="UP000019423">
    <property type="component" value="Chromosome"/>
</dbReference>
<dbReference type="Pfam" id="PF14300">
    <property type="entry name" value="DMP19"/>
    <property type="match status" value="1"/>
</dbReference>
<dbReference type="STRING" id="1227739.Hsw_2652"/>
<organism evidence="2 3">
    <name type="scientific">Hymenobacter swuensis DY53</name>
    <dbReference type="NCBI Taxonomy" id="1227739"/>
    <lineage>
        <taxon>Bacteria</taxon>
        <taxon>Pseudomonadati</taxon>
        <taxon>Bacteroidota</taxon>
        <taxon>Cytophagia</taxon>
        <taxon>Cytophagales</taxon>
        <taxon>Hymenobacteraceae</taxon>
        <taxon>Hymenobacter</taxon>
    </lineage>
</organism>
<dbReference type="AlphaFoldDB" id="W8F2J6"/>
<dbReference type="HOGENOM" id="CLU_107474_0_0_10"/>
<dbReference type="InterPro" id="IPR025402">
    <property type="entry name" value="DMP19_C"/>
</dbReference>
<evidence type="ECO:0000313" key="2">
    <source>
        <dbReference type="EMBL" id="AHJ98247.1"/>
    </source>
</evidence>
<reference evidence="2 3" key="1">
    <citation type="submission" date="2014-01" db="EMBL/GenBank/DDBJ databases">
        <title>Complete genome sequence of ionizing-radiation resistance bacterium Hymenobacter swuensis DY53.</title>
        <authorList>
            <person name="Jung J.-H."/>
            <person name="Jeong S.-W."/>
            <person name="Joe M.-H."/>
            <person name="Cho y.-j."/>
            <person name="Kim M.-K."/>
            <person name="Lim S.-Y."/>
        </authorList>
    </citation>
    <scope>NUCLEOTIDE SEQUENCE [LARGE SCALE GENOMIC DNA]</scope>
    <source>
        <strain evidence="2 3">DY53</strain>
    </source>
</reference>
<keyword evidence="3" id="KW-1185">Reference proteome</keyword>
<proteinExistence type="predicted"/>
<gene>
    <name evidence="2" type="ORF">Hsw_2652</name>
</gene>
<dbReference type="KEGG" id="hsw:Hsw_2652"/>
<sequence length="176" mass="20130">MSRASGLKAPTLPTISATVLNQANTDDWEYLLVFIDAYTSQAEPDMLVNQLFSFPDDACTLILYSELYGQVTNGGFIQMIQNGYGKLVFDNPLAQDLERWGASQLARIIQEAGAIYHTHKSLLERKRTLAEFSALYKEFQYFDPLETRFYEVMDEQTALIRTYVEQHNAQFAHIVQ</sequence>
<dbReference type="PATRIC" id="fig|1227739.3.peg.2841"/>
<accession>W8F2J6</accession>
<dbReference type="EMBL" id="CP007145">
    <property type="protein sequence ID" value="AHJ98247.1"/>
    <property type="molecule type" value="Genomic_DNA"/>
</dbReference>
<evidence type="ECO:0000313" key="3">
    <source>
        <dbReference type="Proteomes" id="UP000019423"/>
    </source>
</evidence>
<feature type="domain" description="DNA mimic protein DMP19 C-terminal" evidence="1">
    <location>
        <begin position="54"/>
        <end position="167"/>
    </location>
</feature>
<evidence type="ECO:0000259" key="1">
    <source>
        <dbReference type="Pfam" id="PF14300"/>
    </source>
</evidence>
<name>W8F2J6_9BACT</name>
<dbReference type="Gene3D" id="1.20.1420.60">
    <property type="match status" value="1"/>
</dbReference>
<protein>
    <recommendedName>
        <fullName evidence="1">DNA mimic protein DMP19 C-terminal domain-containing protein</fullName>
    </recommendedName>
</protein>